<keyword evidence="1" id="KW-0472">Membrane</keyword>
<reference evidence="2 3" key="1">
    <citation type="submission" date="2017-03" db="EMBL/GenBank/DDBJ databases">
        <title>Lifting the veil on microbial sulfur biogeochemistry in mining wastewaters.</title>
        <authorList>
            <person name="Kantor R.S."/>
            <person name="Colenbrander Nelson T."/>
            <person name="Marshall S."/>
            <person name="Bennett D."/>
            <person name="Apte S."/>
            <person name="Camacho D."/>
            <person name="Thomas B.C."/>
            <person name="Warren L.A."/>
            <person name="Banfield J.F."/>
        </authorList>
    </citation>
    <scope>NUCLEOTIDE SEQUENCE [LARGE SCALE GENOMIC DNA]</scope>
    <source>
        <strain evidence="2">21-59-9</strain>
    </source>
</reference>
<accession>A0A257SMA1</accession>
<comment type="caution">
    <text evidence="2">The sequence shown here is derived from an EMBL/GenBank/DDBJ whole genome shotgun (WGS) entry which is preliminary data.</text>
</comment>
<dbReference type="NCBIfam" id="TIGR02532">
    <property type="entry name" value="IV_pilin_GFxxxE"/>
    <property type="match status" value="1"/>
</dbReference>
<feature type="transmembrane region" description="Helical" evidence="1">
    <location>
        <begin position="12"/>
        <end position="31"/>
    </location>
</feature>
<dbReference type="InterPro" id="IPR012902">
    <property type="entry name" value="N_methyl_site"/>
</dbReference>
<feature type="non-terminal residue" evidence="2">
    <location>
        <position position="32"/>
    </location>
</feature>
<dbReference type="Proteomes" id="UP000216779">
    <property type="component" value="Unassembled WGS sequence"/>
</dbReference>
<evidence type="ECO:0000313" key="3">
    <source>
        <dbReference type="Proteomes" id="UP000216779"/>
    </source>
</evidence>
<protein>
    <recommendedName>
        <fullName evidence="4">Prepilin-type N-terminal cleavage/methylation domain-containing protein</fullName>
    </recommendedName>
</protein>
<gene>
    <name evidence="2" type="ORF">B7Z70_13345</name>
</gene>
<proteinExistence type="predicted"/>
<sequence>MTSKQRSEESGLSLVEAMVSIAVLSIAALAIG</sequence>
<evidence type="ECO:0008006" key="4">
    <source>
        <dbReference type="Google" id="ProtNLM"/>
    </source>
</evidence>
<organism evidence="2 3">
    <name type="scientific">Acidithiobacillus ferrivorans</name>
    <dbReference type="NCBI Taxonomy" id="160808"/>
    <lineage>
        <taxon>Bacteria</taxon>
        <taxon>Pseudomonadati</taxon>
        <taxon>Pseudomonadota</taxon>
        <taxon>Acidithiobacillia</taxon>
        <taxon>Acidithiobacillales</taxon>
        <taxon>Acidithiobacillaceae</taxon>
        <taxon>Acidithiobacillus</taxon>
    </lineage>
</organism>
<dbReference type="EMBL" id="NCBC01000704">
    <property type="protein sequence ID" value="OYV73396.1"/>
    <property type="molecule type" value="Genomic_DNA"/>
</dbReference>
<evidence type="ECO:0000256" key="1">
    <source>
        <dbReference type="SAM" id="Phobius"/>
    </source>
</evidence>
<name>A0A257SMA1_9PROT</name>
<keyword evidence="1" id="KW-0812">Transmembrane</keyword>
<dbReference type="AlphaFoldDB" id="A0A257SMA1"/>
<dbReference type="Pfam" id="PF07963">
    <property type="entry name" value="N_methyl"/>
    <property type="match status" value="1"/>
</dbReference>
<evidence type="ECO:0000313" key="2">
    <source>
        <dbReference type="EMBL" id="OYV73396.1"/>
    </source>
</evidence>
<keyword evidence="1" id="KW-1133">Transmembrane helix</keyword>
<dbReference type="PROSITE" id="PS00409">
    <property type="entry name" value="PROKAR_NTER_METHYL"/>
    <property type="match status" value="1"/>
</dbReference>